<keyword evidence="3" id="KW-1185">Reference proteome</keyword>
<comment type="caution">
    <text evidence="2">The sequence shown here is derived from an EMBL/GenBank/DDBJ whole genome shotgun (WGS) entry which is preliminary data.</text>
</comment>
<dbReference type="GO" id="GO:0010349">
    <property type="term" value="F:L-galactose dehydrogenase activity"/>
    <property type="evidence" value="ECO:0007669"/>
    <property type="project" value="InterPro"/>
</dbReference>
<feature type="domain" description="NADP-dependent oxidoreductase" evidence="1">
    <location>
        <begin position="92"/>
        <end position="374"/>
    </location>
</feature>
<proteinExistence type="predicted"/>
<evidence type="ECO:0000259" key="1">
    <source>
        <dbReference type="Pfam" id="PF00248"/>
    </source>
</evidence>
<dbReference type="OrthoDB" id="48988at2759"/>
<dbReference type="Gene3D" id="3.20.20.100">
    <property type="entry name" value="NADP-dependent oxidoreductase domain"/>
    <property type="match status" value="1"/>
</dbReference>
<dbReference type="PANTHER" id="PTHR42686:SF1">
    <property type="entry name" value="GH17980P-RELATED"/>
    <property type="match status" value="1"/>
</dbReference>
<dbReference type="InterPro" id="IPR023210">
    <property type="entry name" value="NADP_OxRdtase_dom"/>
</dbReference>
<dbReference type="GO" id="GO:0005829">
    <property type="term" value="C:cytosol"/>
    <property type="evidence" value="ECO:0007669"/>
    <property type="project" value="TreeGrafter"/>
</dbReference>
<reference evidence="3" key="1">
    <citation type="submission" date="2017-01" db="EMBL/GenBank/DDBJ databases">
        <title>Comparative genomics of anhydrobiosis in the tardigrade Hypsibius dujardini.</title>
        <authorList>
            <person name="Yoshida Y."/>
            <person name="Koutsovoulos G."/>
            <person name="Laetsch D."/>
            <person name="Stevens L."/>
            <person name="Kumar S."/>
            <person name="Horikawa D."/>
            <person name="Ishino K."/>
            <person name="Komine S."/>
            <person name="Tomita M."/>
            <person name="Blaxter M."/>
            <person name="Arakawa K."/>
        </authorList>
    </citation>
    <scope>NUCLEOTIDE SEQUENCE [LARGE SCALE GENOMIC DNA]</scope>
    <source>
        <strain evidence="3">Z151</strain>
    </source>
</reference>
<name>A0A1W0WU09_HYPEX</name>
<gene>
    <name evidence="2" type="ORF">BV898_07314</name>
</gene>
<dbReference type="CDD" id="cd19163">
    <property type="entry name" value="AKR_galDH"/>
    <property type="match status" value="1"/>
</dbReference>
<dbReference type="AlphaFoldDB" id="A0A1W0WU09"/>
<dbReference type="InterPro" id="IPR044479">
    <property type="entry name" value="LGALDH-like"/>
</dbReference>
<dbReference type="InterPro" id="IPR036812">
    <property type="entry name" value="NAD(P)_OxRdtase_dom_sf"/>
</dbReference>
<dbReference type="EMBL" id="MTYJ01000047">
    <property type="protein sequence ID" value="OQV18685.1"/>
    <property type="molecule type" value="Genomic_DNA"/>
</dbReference>
<evidence type="ECO:0000313" key="2">
    <source>
        <dbReference type="EMBL" id="OQV18685.1"/>
    </source>
</evidence>
<dbReference type="FunFam" id="3.20.20.100:FF:000011">
    <property type="entry name" value="Aldo/keto reductase"/>
    <property type="match status" value="1"/>
</dbReference>
<dbReference type="PANTHER" id="PTHR42686">
    <property type="entry name" value="GH17980P-RELATED"/>
    <property type="match status" value="1"/>
</dbReference>
<dbReference type="InterPro" id="IPR020471">
    <property type="entry name" value="AKR"/>
</dbReference>
<protein>
    <submittedName>
        <fullName evidence="2">L-galactose dehydrogenase</fullName>
    </submittedName>
</protein>
<dbReference type="Pfam" id="PF00248">
    <property type="entry name" value="Aldo_ket_red"/>
    <property type="match status" value="1"/>
</dbReference>
<accession>A0A1W0WU09</accession>
<dbReference type="PRINTS" id="PR00069">
    <property type="entry name" value="ALDKETRDTASE"/>
</dbReference>
<sequence length="422" mass="46661">MEHANVWTGSQRKVSVNRKTSVGNSTIPTSGAEKFLRKFSFVNYGQGPEIPEDQGTGIQLPATFLPDFHDREAIAKLRFNYVGNTGMHFSALGIGGAGYGGIYGTVDEGKAIQSVQSALKLGLNYIDTAPWYGDGKSESLLGKALATVPRKTFYIGTKVGRYKPNVGEMFDFSAERTIRSVDESLARLRLPSVDIIQIHDLEYAPNLEIILSETLPALEKIVNSGKARFIGITGYPVNKLQEVVQKSAVPIDTVLSYCRYGLFNRDLKDVIPEFRENGVGIINASPLGMGLLSKEGPPPWHAAPESLKRAAKEAVQYAQNNGEDLGKIALKYCYRLPDIATTLVSMERPDLVRANYDACVQGLSEHENQVMHEVVKKFFIPLGRTHWENIEVTHYWENMENAGLVKPVIIQPGNIDEFDEAL</sequence>
<evidence type="ECO:0000313" key="3">
    <source>
        <dbReference type="Proteomes" id="UP000192578"/>
    </source>
</evidence>
<organism evidence="2 3">
    <name type="scientific">Hypsibius exemplaris</name>
    <name type="common">Freshwater tardigrade</name>
    <dbReference type="NCBI Taxonomy" id="2072580"/>
    <lineage>
        <taxon>Eukaryota</taxon>
        <taxon>Metazoa</taxon>
        <taxon>Ecdysozoa</taxon>
        <taxon>Tardigrada</taxon>
        <taxon>Eutardigrada</taxon>
        <taxon>Parachela</taxon>
        <taxon>Hypsibioidea</taxon>
        <taxon>Hypsibiidae</taxon>
        <taxon>Hypsibius</taxon>
    </lineage>
</organism>
<dbReference type="SUPFAM" id="SSF51430">
    <property type="entry name" value="NAD(P)-linked oxidoreductase"/>
    <property type="match status" value="1"/>
</dbReference>
<dbReference type="Proteomes" id="UP000192578">
    <property type="component" value="Unassembled WGS sequence"/>
</dbReference>